<feature type="domain" description="Pyrroline-5-carboxylate reductase dimerisation" evidence="8">
    <location>
        <begin position="168"/>
        <end position="273"/>
    </location>
</feature>
<dbReference type="HAMAP" id="MF_01925">
    <property type="entry name" value="P5C_reductase"/>
    <property type="match status" value="1"/>
</dbReference>
<proteinExistence type="inferred from homology"/>
<dbReference type="InterPro" id="IPR029036">
    <property type="entry name" value="P5CR_dimer"/>
</dbReference>
<comment type="subcellular location">
    <subcellularLocation>
        <location evidence="4">Cytoplasm</location>
    </subcellularLocation>
</comment>
<dbReference type="GO" id="GO:0004735">
    <property type="term" value="F:pyrroline-5-carboxylate reductase activity"/>
    <property type="evidence" value="ECO:0007669"/>
    <property type="project" value="UniProtKB-EC"/>
</dbReference>
<dbReference type="Pfam" id="PF03807">
    <property type="entry name" value="F420_oxidored"/>
    <property type="match status" value="1"/>
</dbReference>
<sequence length="282" mass="28582">MSAPKIAMLGLGSMNGAILAGLLSGGHPVEQVVATTRSASSAQAKAEQYGITVLAEESAEDANLQAVRGADVVVLGVKPHQIVDVCAQIKDALAPRAVVTSVAAAVTVKMMESALNPDQPVIRTMPNTPLSVGLGVVGLAAGTSTTPAQVQQVSELFAASGSVHVLPESQIDALTGVAGSGPAYAFYLAEHMAAAGVEMGLDPELAADLAAQTLYGAGRMLVQNRGSADAAQLRRNVTSPNGTTQRAIETFDDAGMAATIRAGAQASARRAAEITEQLSSRG</sequence>
<evidence type="ECO:0000313" key="9">
    <source>
        <dbReference type="EMBL" id="MDR5712985.1"/>
    </source>
</evidence>
<keyword evidence="4 6" id="KW-0028">Amino-acid biosynthesis</keyword>
<dbReference type="NCBIfam" id="TIGR00112">
    <property type="entry name" value="proC"/>
    <property type="match status" value="1"/>
</dbReference>
<dbReference type="InterPro" id="IPR000304">
    <property type="entry name" value="Pyrroline-COOH_reductase"/>
</dbReference>
<dbReference type="PANTHER" id="PTHR11645">
    <property type="entry name" value="PYRROLINE-5-CARBOXYLATE REDUCTASE"/>
    <property type="match status" value="1"/>
</dbReference>
<reference evidence="10" key="1">
    <citation type="submission" date="2023-07" db="EMBL/GenBank/DDBJ databases">
        <title>Description of three actinobacteria isolated from air of manufacturing shop in a pharmaceutical factory.</title>
        <authorList>
            <person name="Zhang D.-F."/>
        </authorList>
    </citation>
    <scope>NUCLEOTIDE SEQUENCE [LARGE SCALE GENOMIC DNA]</scope>
    <source>
        <strain evidence="10">CCTCC AB 207010</strain>
    </source>
</reference>
<evidence type="ECO:0000313" key="10">
    <source>
        <dbReference type="Proteomes" id="UP001260872"/>
    </source>
</evidence>
<dbReference type="InterPro" id="IPR053790">
    <property type="entry name" value="P5CR-like_CS"/>
</dbReference>
<keyword evidence="3 4" id="KW-0560">Oxidoreductase</keyword>
<dbReference type="Pfam" id="PF14748">
    <property type="entry name" value="P5CR_dimer"/>
    <property type="match status" value="1"/>
</dbReference>
<gene>
    <name evidence="4 9" type="primary">proC</name>
    <name evidence="9" type="ORF">RH857_12725</name>
</gene>
<dbReference type="PROSITE" id="PS00521">
    <property type="entry name" value="P5CR"/>
    <property type="match status" value="1"/>
</dbReference>
<evidence type="ECO:0000256" key="4">
    <source>
        <dbReference type="HAMAP-Rule" id="MF_01925"/>
    </source>
</evidence>
<keyword evidence="2 4" id="KW-0521">NADP</keyword>
<comment type="catalytic activity">
    <reaction evidence="4">
        <text>L-proline + NAD(+) = (S)-1-pyrroline-5-carboxylate + NADH + 2 H(+)</text>
        <dbReference type="Rhea" id="RHEA:14105"/>
        <dbReference type="ChEBI" id="CHEBI:15378"/>
        <dbReference type="ChEBI" id="CHEBI:17388"/>
        <dbReference type="ChEBI" id="CHEBI:57540"/>
        <dbReference type="ChEBI" id="CHEBI:57945"/>
        <dbReference type="ChEBI" id="CHEBI:60039"/>
        <dbReference type="EC" id="1.5.1.2"/>
    </reaction>
</comment>
<protein>
    <recommendedName>
        <fullName evidence="4 5">Pyrroline-5-carboxylate reductase</fullName>
        <shortName evidence="4">P5C reductase</shortName>
        <shortName evidence="4">P5CR</shortName>
        <ecNumber evidence="4 5">1.5.1.2</ecNumber>
    </recommendedName>
    <alternativeName>
        <fullName evidence="4">PCA reductase</fullName>
    </alternativeName>
</protein>
<dbReference type="PANTHER" id="PTHR11645:SF0">
    <property type="entry name" value="PYRROLINE-5-CARBOXYLATE REDUCTASE 3"/>
    <property type="match status" value="1"/>
</dbReference>
<evidence type="ECO:0000256" key="1">
    <source>
        <dbReference type="ARBA" id="ARBA00005525"/>
    </source>
</evidence>
<evidence type="ECO:0000256" key="2">
    <source>
        <dbReference type="ARBA" id="ARBA00022857"/>
    </source>
</evidence>
<organism evidence="9 10">
    <name type="scientific">Nesterenkonia flava</name>
    <dbReference type="NCBI Taxonomy" id="469799"/>
    <lineage>
        <taxon>Bacteria</taxon>
        <taxon>Bacillati</taxon>
        <taxon>Actinomycetota</taxon>
        <taxon>Actinomycetes</taxon>
        <taxon>Micrococcales</taxon>
        <taxon>Micrococcaceae</taxon>
        <taxon>Nesterenkonia</taxon>
    </lineage>
</organism>
<comment type="catalytic activity">
    <reaction evidence="4 6">
        <text>L-proline + NADP(+) = (S)-1-pyrroline-5-carboxylate + NADPH + 2 H(+)</text>
        <dbReference type="Rhea" id="RHEA:14109"/>
        <dbReference type="ChEBI" id="CHEBI:15378"/>
        <dbReference type="ChEBI" id="CHEBI:17388"/>
        <dbReference type="ChEBI" id="CHEBI:57783"/>
        <dbReference type="ChEBI" id="CHEBI:58349"/>
        <dbReference type="ChEBI" id="CHEBI:60039"/>
        <dbReference type="EC" id="1.5.1.2"/>
    </reaction>
</comment>
<dbReference type="InterPro" id="IPR028939">
    <property type="entry name" value="P5C_Rdtase_cat_N"/>
</dbReference>
<dbReference type="SUPFAM" id="SSF51735">
    <property type="entry name" value="NAD(P)-binding Rossmann-fold domains"/>
    <property type="match status" value="1"/>
</dbReference>
<keyword evidence="4 6" id="KW-0641">Proline biosynthesis</keyword>
<comment type="similarity">
    <text evidence="1 4 6">Belongs to the pyrroline-5-carboxylate reductase family.</text>
</comment>
<dbReference type="Gene3D" id="1.10.3730.10">
    <property type="entry name" value="ProC C-terminal domain-like"/>
    <property type="match status" value="1"/>
</dbReference>
<keyword evidence="10" id="KW-1185">Reference proteome</keyword>
<evidence type="ECO:0000256" key="3">
    <source>
        <dbReference type="ARBA" id="ARBA00023002"/>
    </source>
</evidence>
<name>A0ABU1FWC3_9MICC</name>
<keyword evidence="4" id="KW-0963">Cytoplasm</keyword>
<accession>A0ABU1FWC3</accession>
<comment type="function">
    <text evidence="4">Catalyzes the reduction of 1-pyrroline-5-carboxylate (PCA) to L-proline.</text>
</comment>
<evidence type="ECO:0000259" key="7">
    <source>
        <dbReference type="Pfam" id="PF03807"/>
    </source>
</evidence>
<feature type="domain" description="Pyrroline-5-carboxylate reductase catalytic N-terminal" evidence="7">
    <location>
        <begin position="5"/>
        <end position="103"/>
    </location>
</feature>
<evidence type="ECO:0000256" key="5">
    <source>
        <dbReference type="NCBIfam" id="TIGR00112"/>
    </source>
</evidence>
<dbReference type="Proteomes" id="UP001260872">
    <property type="component" value="Unassembled WGS sequence"/>
</dbReference>
<evidence type="ECO:0000256" key="6">
    <source>
        <dbReference type="RuleBase" id="RU003903"/>
    </source>
</evidence>
<evidence type="ECO:0000259" key="8">
    <source>
        <dbReference type="Pfam" id="PF14748"/>
    </source>
</evidence>
<dbReference type="InterPro" id="IPR008927">
    <property type="entry name" value="6-PGluconate_DH-like_C_sf"/>
</dbReference>
<comment type="pathway">
    <text evidence="4 6">Amino-acid biosynthesis; L-proline biosynthesis; L-proline from L-glutamate 5-semialdehyde: step 1/1.</text>
</comment>
<dbReference type="Gene3D" id="3.40.50.720">
    <property type="entry name" value="NAD(P)-binding Rossmann-like Domain"/>
    <property type="match status" value="1"/>
</dbReference>
<dbReference type="EMBL" id="JAVKGT010000046">
    <property type="protein sequence ID" value="MDR5712985.1"/>
    <property type="molecule type" value="Genomic_DNA"/>
</dbReference>
<dbReference type="InterPro" id="IPR036291">
    <property type="entry name" value="NAD(P)-bd_dom_sf"/>
</dbReference>
<comment type="caution">
    <text evidence="9">The sequence shown here is derived from an EMBL/GenBank/DDBJ whole genome shotgun (WGS) entry which is preliminary data.</text>
</comment>
<dbReference type="EC" id="1.5.1.2" evidence="4 5"/>
<dbReference type="SUPFAM" id="SSF48179">
    <property type="entry name" value="6-phosphogluconate dehydrogenase C-terminal domain-like"/>
    <property type="match status" value="1"/>
</dbReference>
<dbReference type="RefSeq" id="WP_310538352.1">
    <property type="nucleotide sequence ID" value="NZ_BAAAOC010000070.1"/>
</dbReference>
<dbReference type="PIRSF" id="PIRSF000193">
    <property type="entry name" value="Pyrrol-5-carb_rd"/>
    <property type="match status" value="1"/>
</dbReference>